<evidence type="ECO:0000256" key="1">
    <source>
        <dbReference type="ARBA" id="ARBA00023002"/>
    </source>
</evidence>
<proteinExistence type="predicted"/>
<reference evidence="3" key="1">
    <citation type="submission" date="2021-01" db="EMBL/GenBank/DDBJ databases">
        <title>Adiantum capillus-veneris genome.</title>
        <authorList>
            <person name="Fang Y."/>
            <person name="Liao Q."/>
        </authorList>
    </citation>
    <scope>NUCLEOTIDE SEQUENCE</scope>
    <source>
        <strain evidence="3">H3</strain>
        <tissue evidence="3">Leaf</tissue>
    </source>
</reference>
<comment type="caution">
    <text evidence="3">The sequence shown here is derived from an EMBL/GenBank/DDBJ whole genome shotgun (WGS) entry which is preliminary data.</text>
</comment>
<dbReference type="PANTHER" id="PTHR14239">
    <property type="entry name" value="DUDULIN-RELATED"/>
    <property type="match status" value="1"/>
</dbReference>
<dbReference type="InterPro" id="IPR036291">
    <property type="entry name" value="NAD(P)-bd_dom_sf"/>
</dbReference>
<keyword evidence="4" id="KW-1185">Reference proteome</keyword>
<dbReference type="GO" id="GO:0016491">
    <property type="term" value="F:oxidoreductase activity"/>
    <property type="evidence" value="ECO:0007669"/>
    <property type="project" value="UniProtKB-KW"/>
</dbReference>
<dbReference type="Gene3D" id="3.40.50.720">
    <property type="entry name" value="NAD(P)-binding Rossmann-like Domain"/>
    <property type="match status" value="1"/>
</dbReference>
<dbReference type="OrthoDB" id="550646at2759"/>
<gene>
    <name evidence="3" type="ORF">GOP47_0018851</name>
</gene>
<evidence type="ECO:0000313" key="3">
    <source>
        <dbReference type="EMBL" id="KAI5066227.1"/>
    </source>
</evidence>
<evidence type="ECO:0000259" key="2">
    <source>
        <dbReference type="Pfam" id="PF03807"/>
    </source>
</evidence>
<organism evidence="3 4">
    <name type="scientific">Adiantum capillus-veneris</name>
    <name type="common">Maidenhair fern</name>
    <dbReference type="NCBI Taxonomy" id="13818"/>
    <lineage>
        <taxon>Eukaryota</taxon>
        <taxon>Viridiplantae</taxon>
        <taxon>Streptophyta</taxon>
        <taxon>Embryophyta</taxon>
        <taxon>Tracheophyta</taxon>
        <taxon>Polypodiopsida</taxon>
        <taxon>Polypodiidae</taxon>
        <taxon>Polypodiales</taxon>
        <taxon>Pteridineae</taxon>
        <taxon>Pteridaceae</taxon>
        <taxon>Vittarioideae</taxon>
        <taxon>Adiantum</taxon>
    </lineage>
</organism>
<sequence length="241" mass="26064">MRRWDLETGDEGILVTRMELLAGKEIGLVPGTGRMALALAAHFCKAGLCVLLGSRDVARAAMAAATLIQAHGPSLAVPLSNKDAAARAHIVVWSPRGLIEEREAMLRDLAPYLEGKIIVDVTNIGYAMDDKEWGQTSSTLRNQVALGVPARWTTAFKATFASVLENKNHEGRFESTVVCGDDVDAVETTIALVQIVPNFIGVRGGGLKNTRIVELLGPPWLIELDELNAINLHTSGWQYVL</sequence>
<keyword evidence="1" id="KW-0560">Oxidoreductase</keyword>
<dbReference type="EMBL" id="JABFUD020000018">
    <property type="protein sequence ID" value="KAI5066227.1"/>
    <property type="molecule type" value="Genomic_DNA"/>
</dbReference>
<protein>
    <recommendedName>
        <fullName evidence="2">Pyrroline-5-carboxylate reductase catalytic N-terminal domain-containing protein</fullName>
    </recommendedName>
</protein>
<name>A0A9D4UEH5_ADICA</name>
<accession>A0A9D4UEH5</accession>
<dbReference type="InterPro" id="IPR051267">
    <property type="entry name" value="STEAP_metalloreductase"/>
</dbReference>
<dbReference type="InterPro" id="IPR028939">
    <property type="entry name" value="P5C_Rdtase_cat_N"/>
</dbReference>
<dbReference type="AlphaFoldDB" id="A0A9D4UEH5"/>
<evidence type="ECO:0000313" key="4">
    <source>
        <dbReference type="Proteomes" id="UP000886520"/>
    </source>
</evidence>
<dbReference type="SUPFAM" id="SSF51735">
    <property type="entry name" value="NAD(P)-binding Rossmann-fold domains"/>
    <property type="match status" value="1"/>
</dbReference>
<feature type="domain" description="Pyrroline-5-carboxylate reductase catalytic N-terminal" evidence="2">
    <location>
        <begin position="26"/>
        <end position="123"/>
    </location>
</feature>
<dbReference type="Proteomes" id="UP000886520">
    <property type="component" value="Chromosome 18"/>
</dbReference>
<dbReference type="Pfam" id="PF03807">
    <property type="entry name" value="F420_oxidored"/>
    <property type="match status" value="1"/>
</dbReference>